<organism evidence="1 2">
    <name type="scientific">Capnocytophaga leadbetteri</name>
    <dbReference type="NCBI Taxonomy" id="327575"/>
    <lineage>
        <taxon>Bacteria</taxon>
        <taxon>Pseudomonadati</taxon>
        <taxon>Bacteroidota</taxon>
        <taxon>Flavobacteriia</taxon>
        <taxon>Flavobacteriales</taxon>
        <taxon>Flavobacteriaceae</taxon>
        <taxon>Capnocytophaga</taxon>
    </lineage>
</organism>
<evidence type="ECO:0000313" key="1">
    <source>
        <dbReference type="EMBL" id="PTX07010.1"/>
    </source>
</evidence>
<gene>
    <name evidence="1" type="ORF">C8P65_10513</name>
</gene>
<dbReference type="AlphaFoldDB" id="A0A2T5XUN9"/>
<dbReference type="Proteomes" id="UP000243985">
    <property type="component" value="Unassembled WGS sequence"/>
</dbReference>
<evidence type="ECO:0000313" key="2">
    <source>
        <dbReference type="Proteomes" id="UP000243985"/>
    </source>
</evidence>
<accession>A0A2T5XUN9</accession>
<comment type="caution">
    <text evidence="1">The sequence shown here is derived from an EMBL/GenBank/DDBJ whole genome shotgun (WGS) entry which is preliminary data.</text>
</comment>
<sequence>MTDYIFFYKKTPHFFRSGEGLIDIILEFLLVRNLDI</sequence>
<dbReference type="EMBL" id="QBKG01000005">
    <property type="protein sequence ID" value="PTX07010.1"/>
    <property type="molecule type" value="Genomic_DNA"/>
</dbReference>
<name>A0A2T5XUN9_9FLAO</name>
<reference evidence="1 2" key="1">
    <citation type="submission" date="2018-04" db="EMBL/GenBank/DDBJ databases">
        <title>Genomic Encyclopedia of Archaeal and Bacterial Type Strains, Phase II (KMG-II): from individual species to whole genera.</title>
        <authorList>
            <person name="Goeker M."/>
        </authorList>
    </citation>
    <scope>NUCLEOTIDE SEQUENCE [LARGE SCALE GENOMIC DNA]</scope>
    <source>
        <strain evidence="1 2">DSM 22902</strain>
    </source>
</reference>
<proteinExistence type="predicted"/>
<protein>
    <submittedName>
        <fullName evidence="1">Uncharacterized protein</fullName>
    </submittedName>
</protein>